<protein>
    <submittedName>
        <fullName evidence="2">DUF637 domain-containing protein</fullName>
    </submittedName>
</protein>
<dbReference type="EMBL" id="JAAQWE010000057">
    <property type="protein sequence ID" value="NMY01088.1"/>
    <property type="molecule type" value="Genomic_DNA"/>
</dbReference>
<dbReference type="Proteomes" id="UP000552560">
    <property type="component" value="Unassembled WGS sequence"/>
</dbReference>
<evidence type="ECO:0000259" key="1">
    <source>
        <dbReference type="Pfam" id="PF04830"/>
    </source>
</evidence>
<dbReference type="AlphaFoldDB" id="A0A7Y1A088"/>
<accession>A0A7Y1A088</accession>
<organism evidence="2 3">
    <name type="scientific">Pseudomonas veronii</name>
    <dbReference type="NCBI Taxonomy" id="76761"/>
    <lineage>
        <taxon>Bacteria</taxon>
        <taxon>Pseudomonadati</taxon>
        <taxon>Pseudomonadota</taxon>
        <taxon>Gammaproteobacteria</taxon>
        <taxon>Pseudomonadales</taxon>
        <taxon>Pseudomonadaceae</taxon>
        <taxon>Pseudomonas</taxon>
    </lineage>
</organism>
<dbReference type="Pfam" id="PF04830">
    <property type="entry name" value="DUF637"/>
    <property type="match status" value="1"/>
</dbReference>
<name>A0A7Y1A088_PSEVE</name>
<comment type="caution">
    <text evidence="2">The sequence shown here is derived from an EMBL/GenBank/DDBJ whole genome shotgun (WGS) entry which is preliminary data.</text>
</comment>
<evidence type="ECO:0000313" key="2">
    <source>
        <dbReference type="EMBL" id="NMY01088.1"/>
    </source>
</evidence>
<reference evidence="2 3" key="1">
    <citation type="journal article" date="2020" name="Front. Microbiol.">
        <title>Genetic Organization of the aprX-lipA2 Operon Affects the Proteolytic Potential of Pseudomonas Species in Milk.</title>
        <authorList>
            <person name="Maier C."/>
            <person name="Huptas C."/>
            <person name="von Neubeck M."/>
            <person name="Scherer S."/>
            <person name="Wenning M."/>
            <person name="Lucking G."/>
        </authorList>
    </citation>
    <scope>NUCLEOTIDE SEQUENCE [LARGE SCALE GENOMIC DNA]</scope>
    <source>
        <strain evidence="2 3">WS 4671</strain>
    </source>
</reference>
<sequence length="235" mass="25230">MAGTAAASTINNKGNIGLVLKDVTSQDALKGYATGAVIAGFDAAFTDGWGRELTSEGNYKTVSYAERVKAYTANTALKGVLSGKDKSSWLTIAGTGALTEIYQYSAGRGPDTRPGVDRVKGPEYEVLPDGFVPREVYNGVDRDGKNIGLNLTEGCGIFSICHGTPISNGLNQVPGFNSFATLHDTWMSDLETYKGDEMSFLENIGSMPPALFVNYGAIYDKYRPQIEAEKKRAQN</sequence>
<proteinExistence type="predicted"/>
<dbReference type="OrthoDB" id="7031487at2"/>
<dbReference type="InterPro" id="IPR006915">
    <property type="entry name" value="DUF637_hemagglutn_put"/>
</dbReference>
<gene>
    <name evidence="2" type="ORF">HBO43_31440</name>
</gene>
<feature type="domain" description="DUF637" evidence="1">
    <location>
        <begin position="1"/>
        <end position="62"/>
    </location>
</feature>
<evidence type="ECO:0000313" key="3">
    <source>
        <dbReference type="Proteomes" id="UP000552560"/>
    </source>
</evidence>